<evidence type="ECO:0000313" key="3">
    <source>
        <dbReference type="Proteomes" id="UP001195483"/>
    </source>
</evidence>
<sequence length="248" mass="28609">MGAVISESDLLDLKYEIKVLLQEKQVYQDLNQLDVLIKKRQGLLETLHDSLRLYFQILGVVSAIIDIQVSQYANEGSVGAMHNTGLLQDAKKENIESAQNYKLTIDLHHEYEEELDEGTKIELESRLRKTIEEKHHMIRTGIRETFGVQFEGMEFQNGSIVVIISTDQPEAMAESQFMQRKEDIQQWAKRLVQHVFPFEFGNNSHEQFLKLRITMDRFFSSTTTLLLPPTSGTKNVNKATEKSRGHKR</sequence>
<dbReference type="EMBL" id="JAEAOA010000754">
    <property type="protein sequence ID" value="KAK3580422.1"/>
    <property type="molecule type" value="Genomic_DNA"/>
</dbReference>
<gene>
    <name evidence="2" type="ORF">CHS0354_012446</name>
</gene>
<name>A0AAE0RVF7_9BIVA</name>
<feature type="compositionally biased region" description="Basic and acidic residues" evidence="1">
    <location>
        <begin position="239"/>
        <end position="248"/>
    </location>
</feature>
<protein>
    <submittedName>
        <fullName evidence="2">Uncharacterized protein</fullName>
    </submittedName>
</protein>
<feature type="region of interest" description="Disordered" evidence="1">
    <location>
        <begin position="229"/>
        <end position="248"/>
    </location>
</feature>
<proteinExistence type="predicted"/>
<dbReference type="AlphaFoldDB" id="A0AAE0RVF7"/>
<reference evidence="2" key="2">
    <citation type="journal article" date="2021" name="Genome Biol. Evol.">
        <title>Developing a high-quality reference genome for a parasitic bivalve with doubly uniparental inheritance (Bivalvia: Unionida).</title>
        <authorList>
            <person name="Smith C.H."/>
        </authorList>
    </citation>
    <scope>NUCLEOTIDE SEQUENCE</scope>
    <source>
        <strain evidence="2">CHS0354</strain>
        <tissue evidence="2">Mantle</tissue>
    </source>
</reference>
<organism evidence="2 3">
    <name type="scientific">Potamilus streckersoni</name>
    <dbReference type="NCBI Taxonomy" id="2493646"/>
    <lineage>
        <taxon>Eukaryota</taxon>
        <taxon>Metazoa</taxon>
        <taxon>Spiralia</taxon>
        <taxon>Lophotrochozoa</taxon>
        <taxon>Mollusca</taxon>
        <taxon>Bivalvia</taxon>
        <taxon>Autobranchia</taxon>
        <taxon>Heteroconchia</taxon>
        <taxon>Palaeoheterodonta</taxon>
        <taxon>Unionida</taxon>
        <taxon>Unionoidea</taxon>
        <taxon>Unionidae</taxon>
        <taxon>Ambleminae</taxon>
        <taxon>Lampsilini</taxon>
        <taxon>Potamilus</taxon>
    </lineage>
</organism>
<reference evidence="2" key="3">
    <citation type="submission" date="2023-05" db="EMBL/GenBank/DDBJ databases">
        <authorList>
            <person name="Smith C.H."/>
        </authorList>
    </citation>
    <scope>NUCLEOTIDE SEQUENCE</scope>
    <source>
        <strain evidence="2">CHS0354</strain>
        <tissue evidence="2">Mantle</tissue>
    </source>
</reference>
<reference evidence="2" key="1">
    <citation type="journal article" date="2021" name="Genome Biol. Evol.">
        <title>A High-Quality Reference Genome for a Parasitic Bivalve with Doubly Uniparental Inheritance (Bivalvia: Unionida).</title>
        <authorList>
            <person name="Smith C.H."/>
        </authorList>
    </citation>
    <scope>NUCLEOTIDE SEQUENCE</scope>
    <source>
        <strain evidence="2">CHS0354</strain>
    </source>
</reference>
<keyword evidence="3" id="KW-1185">Reference proteome</keyword>
<evidence type="ECO:0000313" key="2">
    <source>
        <dbReference type="EMBL" id="KAK3580422.1"/>
    </source>
</evidence>
<accession>A0AAE0RVF7</accession>
<comment type="caution">
    <text evidence="2">The sequence shown here is derived from an EMBL/GenBank/DDBJ whole genome shotgun (WGS) entry which is preliminary data.</text>
</comment>
<evidence type="ECO:0000256" key="1">
    <source>
        <dbReference type="SAM" id="MobiDB-lite"/>
    </source>
</evidence>
<dbReference type="Proteomes" id="UP001195483">
    <property type="component" value="Unassembled WGS sequence"/>
</dbReference>